<comment type="similarity">
    <text evidence="3">Belongs to the enolase family.</text>
</comment>
<evidence type="ECO:0000256" key="2">
    <source>
        <dbReference type="ARBA" id="ARBA00005031"/>
    </source>
</evidence>
<dbReference type="Pfam" id="PF00113">
    <property type="entry name" value="Enolase_C"/>
    <property type="match status" value="1"/>
</dbReference>
<evidence type="ECO:0000256" key="1">
    <source>
        <dbReference type="ARBA" id="ARBA00001946"/>
    </source>
</evidence>
<dbReference type="PROSITE" id="PS00164">
    <property type="entry name" value="ENOLASE"/>
    <property type="match status" value="1"/>
</dbReference>
<evidence type="ECO:0000313" key="9">
    <source>
        <dbReference type="EMBL" id="GAG83857.1"/>
    </source>
</evidence>
<keyword evidence="6" id="KW-0324">Glycolysis</keyword>
<proteinExistence type="inferred from homology"/>
<dbReference type="UniPathway" id="UPA00109">
    <property type="reaction ID" value="UER00187"/>
</dbReference>
<evidence type="ECO:0000256" key="7">
    <source>
        <dbReference type="ARBA" id="ARBA00023239"/>
    </source>
</evidence>
<dbReference type="InterPro" id="IPR020810">
    <property type="entry name" value="Enolase_C"/>
</dbReference>
<gene>
    <name evidence="9" type="ORF">S01H4_24211</name>
</gene>
<evidence type="ECO:0000256" key="5">
    <source>
        <dbReference type="ARBA" id="ARBA00022842"/>
    </source>
</evidence>
<organism evidence="9">
    <name type="scientific">marine sediment metagenome</name>
    <dbReference type="NCBI Taxonomy" id="412755"/>
    <lineage>
        <taxon>unclassified sequences</taxon>
        <taxon>metagenomes</taxon>
        <taxon>ecological metagenomes</taxon>
    </lineage>
</organism>
<evidence type="ECO:0000256" key="3">
    <source>
        <dbReference type="ARBA" id="ARBA00009604"/>
    </source>
</evidence>
<keyword evidence="5" id="KW-0460">Magnesium</keyword>
<feature type="non-terminal residue" evidence="9">
    <location>
        <position position="1"/>
    </location>
</feature>
<dbReference type="GO" id="GO:0004634">
    <property type="term" value="F:phosphopyruvate hydratase activity"/>
    <property type="evidence" value="ECO:0007669"/>
    <property type="project" value="UniProtKB-EC"/>
</dbReference>
<dbReference type="InterPro" id="IPR020809">
    <property type="entry name" value="Enolase_CS"/>
</dbReference>
<keyword evidence="7" id="KW-0456">Lyase</keyword>
<dbReference type="EC" id="4.2.1.11" evidence="4"/>
<feature type="domain" description="Enolase C-terminal TIM barrel" evidence="8">
    <location>
        <begin position="1"/>
        <end position="233"/>
    </location>
</feature>
<dbReference type="AlphaFoldDB" id="X1BRS5"/>
<reference evidence="9" key="1">
    <citation type="journal article" date="2014" name="Front. Microbiol.">
        <title>High frequency of phylogenetically diverse reductive dehalogenase-homologous genes in deep subseafloor sedimentary metagenomes.</title>
        <authorList>
            <person name="Kawai M."/>
            <person name="Futagami T."/>
            <person name="Toyoda A."/>
            <person name="Takaki Y."/>
            <person name="Nishi S."/>
            <person name="Hori S."/>
            <person name="Arai W."/>
            <person name="Tsubouchi T."/>
            <person name="Morono Y."/>
            <person name="Uchiyama I."/>
            <person name="Ito T."/>
            <person name="Fujiyama A."/>
            <person name="Inagaki F."/>
            <person name="Takami H."/>
        </authorList>
    </citation>
    <scope>NUCLEOTIDE SEQUENCE</scope>
    <source>
        <strain evidence="9">Expedition CK06-06</strain>
    </source>
</reference>
<dbReference type="PANTHER" id="PTHR11902">
    <property type="entry name" value="ENOLASE"/>
    <property type="match status" value="1"/>
</dbReference>
<dbReference type="GO" id="GO:0000015">
    <property type="term" value="C:phosphopyruvate hydratase complex"/>
    <property type="evidence" value="ECO:0007669"/>
    <property type="project" value="InterPro"/>
</dbReference>
<dbReference type="PANTHER" id="PTHR11902:SF1">
    <property type="entry name" value="ENOLASE"/>
    <property type="match status" value="1"/>
</dbReference>
<accession>X1BRS5</accession>
<dbReference type="GO" id="GO:0006096">
    <property type="term" value="P:glycolytic process"/>
    <property type="evidence" value="ECO:0007669"/>
    <property type="project" value="UniProtKB-UniPathway"/>
</dbReference>
<dbReference type="InterPro" id="IPR036849">
    <property type="entry name" value="Enolase-like_C_sf"/>
</dbReference>
<comment type="cofactor">
    <cofactor evidence="1">
        <name>Mg(2+)</name>
        <dbReference type="ChEBI" id="CHEBI:18420"/>
    </cofactor>
</comment>
<dbReference type="InterPro" id="IPR000941">
    <property type="entry name" value="Enolase"/>
</dbReference>
<evidence type="ECO:0000259" key="8">
    <source>
        <dbReference type="SMART" id="SM01192"/>
    </source>
</evidence>
<dbReference type="SMART" id="SM01192">
    <property type="entry name" value="Enolase_C"/>
    <property type="match status" value="1"/>
</dbReference>
<evidence type="ECO:0000256" key="4">
    <source>
        <dbReference type="ARBA" id="ARBA00012058"/>
    </source>
</evidence>
<sequence length="234" mass="26225">GKKVWQELKKVLKSQGQETLMGLEGGFAPKISSHIEALNFLITAISNAVLRPGKDIRIGIDMAASEIFKDGEYILEDKPMNTEELIHRLNKLVEKYEIYSIEDGLAESDWRGWKMLQKLLGDKLKIIGDDIFVTNPELIKKGVQEKVANAVIIKPNQIGTITETLEAARTAINAGWDIVVSHRSGETLDTFISDLAVAINALMLKTGAPSLPERNIKYERLEEIDKRLSLEMRQ</sequence>
<protein>
    <recommendedName>
        <fullName evidence="4">phosphopyruvate hydratase</fullName>
        <ecNumber evidence="4">4.2.1.11</ecNumber>
    </recommendedName>
</protein>
<dbReference type="Gene3D" id="3.20.20.120">
    <property type="entry name" value="Enolase-like C-terminal domain"/>
    <property type="match status" value="1"/>
</dbReference>
<dbReference type="SUPFAM" id="SSF51604">
    <property type="entry name" value="Enolase C-terminal domain-like"/>
    <property type="match status" value="1"/>
</dbReference>
<comment type="pathway">
    <text evidence="2">Carbohydrate degradation; glycolysis; pyruvate from D-glyceraldehyde 3-phosphate: step 4/5.</text>
</comment>
<comment type="caution">
    <text evidence="9">The sequence shown here is derived from an EMBL/GenBank/DDBJ whole genome shotgun (WGS) entry which is preliminary data.</text>
</comment>
<name>X1BRS5_9ZZZZ</name>
<evidence type="ECO:0000256" key="6">
    <source>
        <dbReference type="ARBA" id="ARBA00023152"/>
    </source>
</evidence>
<dbReference type="GO" id="GO:0000287">
    <property type="term" value="F:magnesium ion binding"/>
    <property type="evidence" value="ECO:0007669"/>
    <property type="project" value="InterPro"/>
</dbReference>
<dbReference type="EMBL" id="BART01011344">
    <property type="protein sequence ID" value="GAG83857.1"/>
    <property type="molecule type" value="Genomic_DNA"/>
</dbReference>